<sequence length="217" mass="24718">MFWDFRGMHMVWVHIGPPAGEHSVVVKEGPKFGSSSNLLGTGKLVEVASTSVRHDYFHIAGIPGCNFDQYCWYILEGVSEYFCGFIWAFSMLPEKKLCQEVKFWREWGLMRGYNNLRQEDLVETCEGCVGSMHIAYESQDRWIGDEISTQGSKFGTAPRCPKPVRAAEPIKLAHQCARLTGAKSCWRAQTWEFDELQSYTARLFGLFPAPVWTTICL</sequence>
<dbReference type="Proteomes" id="UP001218218">
    <property type="component" value="Unassembled WGS sequence"/>
</dbReference>
<dbReference type="EMBL" id="JARIHO010000013">
    <property type="protein sequence ID" value="KAJ7351327.1"/>
    <property type="molecule type" value="Genomic_DNA"/>
</dbReference>
<name>A0AAD7A7G4_9AGAR</name>
<evidence type="ECO:0000313" key="2">
    <source>
        <dbReference type="Proteomes" id="UP001218218"/>
    </source>
</evidence>
<proteinExistence type="predicted"/>
<evidence type="ECO:0000313" key="1">
    <source>
        <dbReference type="EMBL" id="KAJ7351327.1"/>
    </source>
</evidence>
<accession>A0AAD7A7G4</accession>
<organism evidence="1 2">
    <name type="scientific">Mycena albidolilacea</name>
    <dbReference type="NCBI Taxonomy" id="1033008"/>
    <lineage>
        <taxon>Eukaryota</taxon>
        <taxon>Fungi</taxon>
        <taxon>Dikarya</taxon>
        <taxon>Basidiomycota</taxon>
        <taxon>Agaricomycotina</taxon>
        <taxon>Agaricomycetes</taxon>
        <taxon>Agaricomycetidae</taxon>
        <taxon>Agaricales</taxon>
        <taxon>Marasmiineae</taxon>
        <taxon>Mycenaceae</taxon>
        <taxon>Mycena</taxon>
    </lineage>
</organism>
<comment type="caution">
    <text evidence="1">The sequence shown here is derived from an EMBL/GenBank/DDBJ whole genome shotgun (WGS) entry which is preliminary data.</text>
</comment>
<reference evidence="1" key="1">
    <citation type="submission" date="2023-03" db="EMBL/GenBank/DDBJ databases">
        <title>Massive genome expansion in bonnet fungi (Mycena s.s.) driven by repeated elements and novel gene families across ecological guilds.</title>
        <authorList>
            <consortium name="Lawrence Berkeley National Laboratory"/>
            <person name="Harder C.B."/>
            <person name="Miyauchi S."/>
            <person name="Viragh M."/>
            <person name="Kuo A."/>
            <person name="Thoen E."/>
            <person name="Andreopoulos B."/>
            <person name="Lu D."/>
            <person name="Skrede I."/>
            <person name="Drula E."/>
            <person name="Henrissat B."/>
            <person name="Morin E."/>
            <person name="Kohler A."/>
            <person name="Barry K."/>
            <person name="LaButti K."/>
            <person name="Morin E."/>
            <person name="Salamov A."/>
            <person name="Lipzen A."/>
            <person name="Mereny Z."/>
            <person name="Hegedus B."/>
            <person name="Baldrian P."/>
            <person name="Stursova M."/>
            <person name="Weitz H."/>
            <person name="Taylor A."/>
            <person name="Grigoriev I.V."/>
            <person name="Nagy L.G."/>
            <person name="Martin F."/>
            <person name="Kauserud H."/>
        </authorList>
    </citation>
    <scope>NUCLEOTIDE SEQUENCE</scope>
    <source>
        <strain evidence="1">CBHHK002</strain>
    </source>
</reference>
<dbReference type="AlphaFoldDB" id="A0AAD7A7G4"/>
<gene>
    <name evidence="1" type="ORF">DFH08DRAFT_806052</name>
</gene>
<keyword evidence="2" id="KW-1185">Reference proteome</keyword>
<protein>
    <submittedName>
        <fullName evidence="1">Uncharacterized protein</fullName>
    </submittedName>
</protein>